<feature type="transmembrane region" description="Helical" evidence="6">
    <location>
        <begin position="82"/>
        <end position="105"/>
    </location>
</feature>
<feature type="transmembrane region" description="Helical" evidence="6">
    <location>
        <begin position="50"/>
        <end position="70"/>
    </location>
</feature>
<feature type="transmembrane region" description="Helical" evidence="6">
    <location>
        <begin position="291"/>
        <end position="311"/>
    </location>
</feature>
<evidence type="ECO:0000313" key="8">
    <source>
        <dbReference type="Proteomes" id="UP000320593"/>
    </source>
</evidence>
<dbReference type="EMBL" id="VLLF01000010">
    <property type="protein sequence ID" value="TWI81815.1"/>
    <property type="molecule type" value="Genomic_DNA"/>
</dbReference>
<dbReference type="InterPro" id="IPR050833">
    <property type="entry name" value="Poly_Biosynth_Transport"/>
</dbReference>
<keyword evidence="2" id="KW-1003">Cell membrane</keyword>
<feature type="transmembrane region" description="Helical" evidence="6">
    <location>
        <begin position="215"/>
        <end position="235"/>
    </location>
</feature>
<evidence type="ECO:0000256" key="4">
    <source>
        <dbReference type="ARBA" id="ARBA00022989"/>
    </source>
</evidence>
<dbReference type="PANTHER" id="PTHR30250">
    <property type="entry name" value="PST FAMILY PREDICTED COLANIC ACID TRANSPORTER"/>
    <property type="match status" value="1"/>
</dbReference>
<reference evidence="7 8" key="1">
    <citation type="submission" date="2019-07" db="EMBL/GenBank/DDBJ databases">
        <title>Genomic Encyclopedia of Archaeal and Bacterial Type Strains, Phase II (KMG-II): from individual species to whole genera.</title>
        <authorList>
            <person name="Goeker M."/>
        </authorList>
    </citation>
    <scope>NUCLEOTIDE SEQUENCE [LARGE SCALE GENOMIC DNA]</scope>
    <source>
        <strain evidence="7 8">ATCC BAA-252</strain>
    </source>
</reference>
<evidence type="ECO:0000313" key="7">
    <source>
        <dbReference type="EMBL" id="TWI81815.1"/>
    </source>
</evidence>
<dbReference type="GO" id="GO:0005886">
    <property type="term" value="C:plasma membrane"/>
    <property type="evidence" value="ECO:0007669"/>
    <property type="project" value="UniProtKB-SubCell"/>
</dbReference>
<organism evidence="7 8">
    <name type="scientific">Roseibium hamelinense</name>
    <dbReference type="NCBI Taxonomy" id="150831"/>
    <lineage>
        <taxon>Bacteria</taxon>
        <taxon>Pseudomonadati</taxon>
        <taxon>Pseudomonadota</taxon>
        <taxon>Alphaproteobacteria</taxon>
        <taxon>Hyphomicrobiales</taxon>
        <taxon>Stappiaceae</taxon>
        <taxon>Roseibium</taxon>
    </lineage>
</organism>
<feature type="transmembrane region" description="Helical" evidence="6">
    <location>
        <begin position="256"/>
        <end position="285"/>
    </location>
</feature>
<comment type="caution">
    <text evidence="7">The sequence shown here is derived from an EMBL/GenBank/DDBJ whole genome shotgun (WGS) entry which is preliminary data.</text>
</comment>
<proteinExistence type="predicted"/>
<gene>
    <name evidence="7" type="ORF">JM93_03777</name>
</gene>
<dbReference type="RefSeq" id="WP_208999988.1">
    <property type="nucleotide sequence ID" value="NZ_SMLY01000070.1"/>
</dbReference>
<feature type="transmembrane region" description="Helical" evidence="6">
    <location>
        <begin position="370"/>
        <end position="395"/>
    </location>
</feature>
<evidence type="ECO:0000256" key="1">
    <source>
        <dbReference type="ARBA" id="ARBA00004651"/>
    </source>
</evidence>
<keyword evidence="4 6" id="KW-1133">Transmembrane helix</keyword>
<keyword evidence="8" id="KW-1185">Reference proteome</keyword>
<dbReference type="AlphaFoldDB" id="A0A562SKM5"/>
<sequence length="470" mass="50548">MRLTDHQGLQRLPNSGTRKLASKAFHPLKTLIMGVVNSPDSAGRMAVTTFAVRVGGAALAYISQILLARWMGAHEYGIFSVAWTWIIILGLLACIGFSSSPAKYIPQYKKTGDFSRLRGFLYTSRLAAFLIASIIAVSGIFILFSLRGYIPTHYVLPMAMVLFCLPLFSVGGVQDGIARSYDWPSLSVLPTYIWRPLGILVILFALMTFGEPATAVTAAGAAVAATWGVALYQMVRLNTRIAQTLPPGPRTNELPLWLAVSLPMLMVEGFLQLITSADVIMVSFWHSPEETAVYFAASKTLALIHFVYFAVRSASAHRFAGFVETNDQAGLRSYVQKSSLWTFGPSLLGGVILLALAPFLLSLFGSGFSAGYPVIAILMLGVLARASIGPVDALLMMTGHQRSCAAIYAATFAVNVVLNVIFIPAFGLAGAAAATSLAICFEAVCLATLARHRLSVTTFVPLILLQRRGA</sequence>
<evidence type="ECO:0000256" key="2">
    <source>
        <dbReference type="ARBA" id="ARBA00022475"/>
    </source>
</evidence>
<feature type="transmembrane region" description="Helical" evidence="6">
    <location>
        <begin position="192"/>
        <end position="209"/>
    </location>
</feature>
<dbReference type="Pfam" id="PF01943">
    <property type="entry name" value="Polysacc_synt"/>
    <property type="match status" value="1"/>
</dbReference>
<comment type="subcellular location">
    <subcellularLocation>
        <location evidence="1">Cell membrane</location>
        <topology evidence="1">Multi-pass membrane protein</topology>
    </subcellularLocation>
</comment>
<accession>A0A562SKM5</accession>
<keyword evidence="5 6" id="KW-0472">Membrane</keyword>
<dbReference type="Proteomes" id="UP000320593">
    <property type="component" value="Unassembled WGS sequence"/>
</dbReference>
<feature type="transmembrane region" description="Helical" evidence="6">
    <location>
        <begin position="152"/>
        <end position="171"/>
    </location>
</feature>
<evidence type="ECO:0000256" key="3">
    <source>
        <dbReference type="ARBA" id="ARBA00022692"/>
    </source>
</evidence>
<feature type="transmembrane region" description="Helical" evidence="6">
    <location>
        <begin position="432"/>
        <end position="450"/>
    </location>
</feature>
<feature type="transmembrane region" description="Helical" evidence="6">
    <location>
        <begin position="407"/>
        <end position="426"/>
    </location>
</feature>
<dbReference type="PANTHER" id="PTHR30250:SF11">
    <property type="entry name" value="O-ANTIGEN TRANSPORTER-RELATED"/>
    <property type="match status" value="1"/>
</dbReference>
<evidence type="ECO:0000256" key="6">
    <source>
        <dbReference type="SAM" id="Phobius"/>
    </source>
</evidence>
<evidence type="ECO:0000256" key="5">
    <source>
        <dbReference type="ARBA" id="ARBA00023136"/>
    </source>
</evidence>
<dbReference type="InterPro" id="IPR002797">
    <property type="entry name" value="Polysacc_synth"/>
</dbReference>
<keyword evidence="3 6" id="KW-0812">Transmembrane</keyword>
<feature type="transmembrane region" description="Helical" evidence="6">
    <location>
        <begin position="126"/>
        <end position="146"/>
    </location>
</feature>
<protein>
    <submittedName>
        <fullName evidence="7">O-antigen/teichoic acid export membrane protein</fullName>
    </submittedName>
</protein>
<name>A0A562SKM5_9HYPH</name>
<feature type="transmembrane region" description="Helical" evidence="6">
    <location>
        <begin position="340"/>
        <end position="364"/>
    </location>
</feature>